<dbReference type="EC" id="3.6.1.22" evidence="4"/>
<feature type="domain" description="Nudix hydrolase" evidence="10">
    <location>
        <begin position="171"/>
        <end position="302"/>
    </location>
</feature>
<dbReference type="GO" id="GO:0035529">
    <property type="term" value="F:NADH pyrophosphatase activity"/>
    <property type="evidence" value="ECO:0007669"/>
    <property type="project" value="TreeGrafter"/>
</dbReference>
<comment type="catalytic activity">
    <reaction evidence="9">
        <text>a 5'-end NAD(+)-phospho-ribonucleoside in mRNA + H2O = a 5'-end phospho-adenosine-phospho-ribonucleoside in mRNA + beta-nicotinamide D-ribonucleotide + 2 H(+)</text>
        <dbReference type="Rhea" id="RHEA:60876"/>
        <dbReference type="Rhea" id="RHEA-COMP:15698"/>
        <dbReference type="Rhea" id="RHEA-COMP:15719"/>
        <dbReference type="ChEBI" id="CHEBI:14649"/>
        <dbReference type="ChEBI" id="CHEBI:15377"/>
        <dbReference type="ChEBI" id="CHEBI:15378"/>
        <dbReference type="ChEBI" id="CHEBI:144029"/>
        <dbReference type="ChEBI" id="CHEBI:144051"/>
    </reaction>
    <physiologicalReaction direction="left-to-right" evidence="9">
        <dbReference type="Rhea" id="RHEA:60877"/>
    </physiologicalReaction>
</comment>
<organism evidence="11 12">
    <name type="scientific">Marivivens niveibacter</name>
    <dbReference type="NCBI Taxonomy" id="1930667"/>
    <lineage>
        <taxon>Bacteria</taxon>
        <taxon>Pseudomonadati</taxon>
        <taxon>Pseudomonadota</taxon>
        <taxon>Alphaproteobacteria</taxon>
        <taxon>Rhodobacterales</taxon>
        <taxon>Paracoccaceae</taxon>
        <taxon>Marivivens group</taxon>
        <taxon>Marivivens</taxon>
    </lineage>
</organism>
<keyword evidence="12" id="KW-1185">Reference proteome</keyword>
<protein>
    <recommendedName>
        <fullName evidence="4">NAD(+) diphosphatase</fullName>
        <ecNumber evidence="4">3.6.1.22</ecNumber>
    </recommendedName>
</protein>
<dbReference type="RefSeq" id="WP_086449778.1">
    <property type="nucleotide sequence ID" value="NZ_MSPP01000001.1"/>
</dbReference>
<dbReference type="PANTHER" id="PTHR42904">
    <property type="entry name" value="NUDIX HYDROLASE, NUDC SUBFAMILY"/>
    <property type="match status" value="1"/>
</dbReference>
<dbReference type="InterPro" id="IPR000086">
    <property type="entry name" value="NUDIX_hydrolase_dom"/>
</dbReference>
<dbReference type="InterPro" id="IPR049734">
    <property type="entry name" value="NudC-like_C"/>
</dbReference>
<comment type="caution">
    <text evidence="11">The sequence shown here is derived from an EMBL/GenBank/DDBJ whole genome shotgun (WGS) entry which is preliminary data.</text>
</comment>
<evidence type="ECO:0000256" key="3">
    <source>
        <dbReference type="ARBA" id="ARBA00009595"/>
    </source>
</evidence>
<dbReference type="EMBL" id="MSPP01000001">
    <property type="protein sequence ID" value="OUD10128.1"/>
    <property type="molecule type" value="Genomic_DNA"/>
</dbReference>
<evidence type="ECO:0000256" key="7">
    <source>
        <dbReference type="ARBA" id="ARBA00022842"/>
    </source>
</evidence>
<dbReference type="NCBIfam" id="NF001299">
    <property type="entry name" value="PRK00241.1"/>
    <property type="match status" value="1"/>
</dbReference>
<evidence type="ECO:0000256" key="1">
    <source>
        <dbReference type="ARBA" id="ARBA00001946"/>
    </source>
</evidence>
<comment type="cofactor">
    <cofactor evidence="2">
        <name>Zn(2+)</name>
        <dbReference type="ChEBI" id="CHEBI:29105"/>
    </cofactor>
</comment>
<dbReference type="GO" id="GO:0046872">
    <property type="term" value="F:metal ion binding"/>
    <property type="evidence" value="ECO:0007669"/>
    <property type="project" value="UniProtKB-KW"/>
</dbReference>
<evidence type="ECO:0000256" key="8">
    <source>
        <dbReference type="ARBA" id="ARBA00023027"/>
    </source>
</evidence>
<evidence type="ECO:0000313" key="12">
    <source>
        <dbReference type="Proteomes" id="UP000194664"/>
    </source>
</evidence>
<evidence type="ECO:0000256" key="2">
    <source>
        <dbReference type="ARBA" id="ARBA00001947"/>
    </source>
</evidence>
<comment type="similarity">
    <text evidence="3">Belongs to the Nudix hydrolase family. NudC subfamily.</text>
</comment>
<dbReference type="CDD" id="cd03429">
    <property type="entry name" value="NUDIX_NADH_pyrophosphatase_Nudt13"/>
    <property type="match status" value="1"/>
</dbReference>
<evidence type="ECO:0000313" key="11">
    <source>
        <dbReference type="EMBL" id="OUD10128.1"/>
    </source>
</evidence>
<dbReference type="GO" id="GO:0019677">
    <property type="term" value="P:NAD+ catabolic process"/>
    <property type="evidence" value="ECO:0007669"/>
    <property type="project" value="TreeGrafter"/>
</dbReference>
<dbReference type="SUPFAM" id="SSF55811">
    <property type="entry name" value="Nudix"/>
    <property type="match status" value="1"/>
</dbReference>
<dbReference type="GO" id="GO:0006742">
    <property type="term" value="P:NADP+ catabolic process"/>
    <property type="evidence" value="ECO:0007669"/>
    <property type="project" value="TreeGrafter"/>
</dbReference>
<dbReference type="InterPro" id="IPR015375">
    <property type="entry name" value="NADH_PPase-like_N"/>
</dbReference>
<keyword evidence="8" id="KW-0520">NAD</keyword>
<dbReference type="Gene3D" id="3.90.79.20">
    <property type="match status" value="1"/>
</dbReference>
<dbReference type="PANTHER" id="PTHR42904:SF6">
    <property type="entry name" value="NAD-CAPPED RNA HYDROLASE NUDT12"/>
    <property type="match status" value="1"/>
</dbReference>
<keyword evidence="7" id="KW-0460">Magnesium</keyword>
<sequence length="310" mass="33973">MSSFAFAGVGYDRAAHLRSDIETHLADHDSCSIVLWKGKVLYGSGTLVRLPLSHPVLNDGRKPIFMGLAPKAVLATDISDWEPDGGEAPASDEFWAPDEQPHPLVPDAAFVELRSVMTQLSALDAELAATARSITGWHHSHRFCSRCGVASEPTSAGWQRTCPDCGAHHFPRTDPVVIMLVTHKDKVLLGRSPHFPQGMYSTLAGFVEPGETIEAAVRREVKEEVNVEIGKVTYMASQPWPFPSSLMIGCHAEATTTDITNDPEEIEDALWLNLDEMRQVFEGTHNIVAPPRKGAIAEWMLTTWVAQSGE</sequence>
<dbReference type="AlphaFoldDB" id="A0A251X163"/>
<dbReference type="PROSITE" id="PS00893">
    <property type="entry name" value="NUDIX_BOX"/>
    <property type="match status" value="1"/>
</dbReference>
<dbReference type="InterPro" id="IPR015797">
    <property type="entry name" value="NUDIX_hydrolase-like_dom_sf"/>
</dbReference>
<name>A0A251X163_9RHOB</name>
<dbReference type="Pfam" id="PF00293">
    <property type="entry name" value="NUDIX"/>
    <property type="match status" value="1"/>
</dbReference>
<dbReference type="Pfam" id="PF09296">
    <property type="entry name" value="NUDIX-like"/>
    <property type="match status" value="1"/>
</dbReference>
<dbReference type="InterPro" id="IPR020084">
    <property type="entry name" value="NUDIX_hydrolase_CS"/>
</dbReference>
<evidence type="ECO:0000256" key="5">
    <source>
        <dbReference type="ARBA" id="ARBA00022723"/>
    </source>
</evidence>
<evidence type="ECO:0000256" key="9">
    <source>
        <dbReference type="ARBA" id="ARBA00023679"/>
    </source>
</evidence>
<dbReference type="Gene3D" id="3.90.79.10">
    <property type="entry name" value="Nucleoside Triphosphate Pyrophosphohydrolase"/>
    <property type="match status" value="1"/>
</dbReference>
<keyword evidence="6" id="KW-0378">Hydrolase</keyword>
<dbReference type="InterPro" id="IPR015376">
    <property type="entry name" value="Znr_NADH_PPase"/>
</dbReference>
<evidence type="ECO:0000256" key="6">
    <source>
        <dbReference type="ARBA" id="ARBA00022801"/>
    </source>
</evidence>
<dbReference type="Pfam" id="PF09297">
    <property type="entry name" value="Zn_ribbon_NUD"/>
    <property type="match status" value="1"/>
</dbReference>
<dbReference type="GO" id="GO:0005829">
    <property type="term" value="C:cytosol"/>
    <property type="evidence" value="ECO:0007669"/>
    <property type="project" value="TreeGrafter"/>
</dbReference>
<comment type="cofactor">
    <cofactor evidence="1">
        <name>Mg(2+)</name>
        <dbReference type="ChEBI" id="CHEBI:18420"/>
    </cofactor>
</comment>
<gene>
    <name evidence="11" type="ORF">BVC71_01000</name>
</gene>
<dbReference type="InterPro" id="IPR050241">
    <property type="entry name" value="NAD-cap_RNA_hydrolase_NudC"/>
</dbReference>
<dbReference type="OrthoDB" id="9791656at2"/>
<dbReference type="Proteomes" id="UP000194664">
    <property type="component" value="Unassembled WGS sequence"/>
</dbReference>
<proteinExistence type="inferred from homology"/>
<reference evidence="11 12" key="1">
    <citation type="submission" date="2016-12" db="EMBL/GenBank/DDBJ databases">
        <title>The draft genome sequence of HSLHS2.</title>
        <authorList>
            <person name="Hu D."/>
            <person name="Wang L."/>
            <person name="Shao Z."/>
        </authorList>
    </citation>
    <scope>NUCLEOTIDE SEQUENCE [LARGE SCALE GENOMIC DNA]</scope>
    <source>
        <strain evidence="11">MCCC 1A06712</strain>
    </source>
</reference>
<keyword evidence="5" id="KW-0479">Metal-binding</keyword>
<evidence type="ECO:0000259" key="10">
    <source>
        <dbReference type="PROSITE" id="PS51462"/>
    </source>
</evidence>
<evidence type="ECO:0000256" key="4">
    <source>
        <dbReference type="ARBA" id="ARBA00012381"/>
    </source>
</evidence>
<accession>A0A251X163</accession>
<dbReference type="PROSITE" id="PS51462">
    <property type="entry name" value="NUDIX"/>
    <property type="match status" value="1"/>
</dbReference>